<dbReference type="InterPro" id="IPR029471">
    <property type="entry name" value="HNH_5"/>
</dbReference>
<dbReference type="Gene3D" id="1.10.30.50">
    <property type="match status" value="1"/>
</dbReference>
<sequence>MAVEVLNSGVLVLNNVWQVVDVCSVKRALCLLYLRHAQVVLKEGGSLYTFGFEDWKDFSQDYSSDSQIMRTITYKLRIPRIILLFIYDRIPPRKVRFTRRNVYKRDRNRCQYCGKKFKSEDLNLDHVIAVSRGGKDSWYNVVCSCVPCNLRKGHKSLVEVGMSLIRKPTRPNWRSFIKCNFAEINEENWKDFLDLAYWNVELEEDKE</sequence>
<evidence type="ECO:0000259" key="1">
    <source>
        <dbReference type="SMART" id="SM00507"/>
    </source>
</evidence>
<proteinExistence type="predicted"/>
<dbReference type="PANTHER" id="PTHR33877:SF2">
    <property type="entry name" value="OS07G0170200 PROTEIN"/>
    <property type="match status" value="1"/>
</dbReference>
<dbReference type="Pfam" id="PF14279">
    <property type="entry name" value="HNH_5"/>
    <property type="match status" value="1"/>
</dbReference>
<dbReference type="CDD" id="cd00085">
    <property type="entry name" value="HNHc"/>
    <property type="match status" value="1"/>
</dbReference>
<name>A0A0F9RTR8_9ZZZZ</name>
<evidence type="ECO:0000313" key="2">
    <source>
        <dbReference type="EMBL" id="KKN20648.1"/>
    </source>
</evidence>
<comment type="caution">
    <text evidence="2">The sequence shown here is derived from an EMBL/GenBank/DDBJ whole genome shotgun (WGS) entry which is preliminary data.</text>
</comment>
<organism evidence="2">
    <name type="scientific">marine sediment metagenome</name>
    <dbReference type="NCBI Taxonomy" id="412755"/>
    <lineage>
        <taxon>unclassified sequences</taxon>
        <taxon>metagenomes</taxon>
        <taxon>ecological metagenomes</taxon>
    </lineage>
</organism>
<dbReference type="InterPro" id="IPR052892">
    <property type="entry name" value="NA-targeting_endonuclease"/>
</dbReference>
<dbReference type="PANTHER" id="PTHR33877">
    <property type="entry name" value="SLL1193 PROTEIN"/>
    <property type="match status" value="1"/>
</dbReference>
<protein>
    <recommendedName>
        <fullName evidence="1">HNH nuclease domain-containing protein</fullName>
    </recommendedName>
</protein>
<gene>
    <name evidence="2" type="ORF">LCGC14_0933340</name>
</gene>
<dbReference type="EMBL" id="LAZR01003221">
    <property type="protein sequence ID" value="KKN20648.1"/>
    <property type="molecule type" value="Genomic_DNA"/>
</dbReference>
<reference evidence="2" key="1">
    <citation type="journal article" date="2015" name="Nature">
        <title>Complex archaea that bridge the gap between prokaryotes and eukaryotes.</title>
        <authorList>
            <person name="Spang A."/>
            <person name="Saw J.H."/>
            <person name="Jorgensen S.L."/>
            <person name="Zaremba-Niedzwiedzka K."/>
            <person name="Martijn J."/>
            <person name="Lind A.E."/>
            <person name="van Eijk R."/>
            <person name="Schleper C."/>
            <person name="Guy L."/>
            <person name="Ettema T.J."/>
        </authorList>
    </citation>
    <scope>NUCLEOTIDE SEQUENCE</scope>
</reference>
<feature type="domain" description="HNH nuclease" evidence="1">
    <location>
        <begin position="97"/>
        <end position="150"/>
    </location>
</feature>
<dbReference type="SMART" id="SM00507">
    <property type="entry name" value="HNHc"/>
    <property type="match status" value="1"/>
</dbReference>
<dbReference type="AlphaFoldDB" id="A0A0F9RTR8"/>
<dbReference type="InterPro" id="IPR003615">
    <property type="entry name" value="HNH_nuc"/>
</dbReference>
<accession>A0A0F9RTR8</accession>